<keyword evidence="1" id="KW-1134">Transmembrane beta strand</keyword>
<dbReference type="GO" id="GO:0009279">
    <property type="term" value="C:cell outer membrane"/>
    <property type="evidence" value="ECO:0007669"/>
    <property type="project" value="UniProtKB-SubCell"/>
</dbReference>
<dbReference type="SUPFAM" id="SSF56935">
    <property type="entry name" value="Porins"/>
    <property type="match status" value="1"/>
</dbReference>
<keyword evidence="1" id="KW-0472">Membrane</keyword>
<dbReference type="Pfam" id="PF07715">
    <property type="entry name" value="Plug"/>
    <property type="match status" value="1"/>
</dbReference>
<name>A0A485CJB8_KLUCR</name>
<reference evidence="4 5" key="1">
    <citation type="submission" date="2019-03" db="EMBL/GenBank/DDBJ databases">
        <authorList>
            <consortium name="Pathogen Informatics"/>
        </authorList>
    </citation>
    <scope>NUCLEOTIDE SEQUENCE [LARGE SCALE GENOMIC DNA]</scope>
    <source>
        <strain evidence="4 5">NCTC12993</strain>
    </source>
</reference>
<keyword evidence="1" id="KW-0812">Transmembrane</keyword>
<dbReference type="Gene3D" id="2.170.130.10">
    <property type="entry name" value="TonB-dependent receptor, plug domain"/>
    <property type="match status" value="1"/>
</dbReference>
<dbReference type="EMBL" id="CAADJD010000026">
    <property type="protein sequence ID" value="VFS84671.1"/>
    <property type="molecule type" value="Genomic_DNA"/>
</dbReference>
<evidence type="ECO:0000259" key="3">
    <source>
        <dbReference type="Pfam" id="PF07715"/>
    </source>
</evidence>
<dbReference type="Proteomes" id="UP000401081">
    <property type="component" value="Unassembled WGS sequence"/>
</dbReference>
<evidence type="ECO:0000313" key="5">
    <source>
        <dbReference type="Proteomes" id="UP000401081"/>
    </source>
</evidence>
<dbReference type="GO" id="GO:0044718">
    <property type="term" value="P:siderophore transmembrane transport"/>
    <property type="evidence" value="ECO:0007669"/>
    <property type="project" value="TreeGrafter"/>
</dbReference>
<accession>A0A485CJB8</accession>
<gene>
    <name evidence="4" type="primary">fepA_6</name>
    <name evidence="4" type="ORF">NCTC12993_06487</name>
</gene>
<dbReference type="GO" id="GO:0015344">
    <property type="term" value="F:siderophore uptake transmembrane transporter activity"/>
    <property type="evidence" value="ECO:0007669"/>
    <property type="project" value="TreeGrafter"/>
</dbReference>
<dbReference type="PANTHER" id="PTHR30069:SF51">
    <property type="entry name" value="FERRIENTEROBACTIN RECEPTOR"/>
    <property type="match status" value="1"/>
</dbReference>
<dbReference type="GO" id="GO:0042931">
    <property type="term" value="F:enterobactin transmembrane transporter activity"/>
    <property type="evidence" value="ECO:0007669"/>
    <property type="project" value="TreeGrafter"/>
</dbReference>
<feature type="domain" description="TonB-dependent receptor plug" evidence="3">
    <location>
        <begin position="19"/>
        <end position="55"/>
    </location>
</feature>
<dbReference type="GO" id="GO:0042912">
    <property type="term" value="F:colicin transmembrane transporter activity"/>
    <property type="evidence" value="ECO:0007669"/>
    <property type="project" value="TreeGrafter"/>
</dbReference>
<sequence>MANRSPAVTPSVRAWRGERDTRGDTGWVPPEMIERIEVLRGPAAARYGNGAAGGVVNIITKKGGDELARFMEYLPERA</sequence>
<dbReference type="PANTHER" id="PTHR30069">
    <property type="entry name" value="TONB-DEPENDENT OUTER MEMBRANE RECEPTOR"/>
    <property type="match status" value="1"/>
</dbReference>
<keyword evidence="1" id="KW-0813">Transport</keyword>
<keyword evidence="4" id="KW-0675">Receptor</keyword>
<comment type="subcellular location">
    <subcellularLocation>
        <location evidence="1">Cell outer membrane</location>
        <topology evidence="1">Multi-pass membrane protein</topology>
    </subcellularLocation>
</comment>
<proteinExistence type="inferred from homology"/>
<dbReference type="InterPro" id="IPR037066">
    <property type="entry name" value="Plug_dom_sf"/>
</dbReference>
<dbReference type="InterPro" id="IPR039426">
    <property type="entry name" value="TonB-dep_rcpt-like"/>
</dbReference>
<evidence type="ECO:0000313" key="4">
    <source>
        <dbReference type="EMBL" id="VFS84671.1"/>
    </source>
</evidence>
<evidence type="ECO:0000256" key="2">
    <source>
        <dbReference type="SAM" id="MobiDB-lite"/>
    </source>
</evidence>
<dbReference type="PROSITE" id="PS52016">
    <property type="entry name" value="TONB_DEPENDENT_REC_3"/>
    <property type="match status" value="1"/>
</dbReference>
<keyword evidence="1" id="KW-0998">Cell outer membrane</keyword>
<organism evidence="4 5">
    <name type="scientific">Kluyvera cryocrescens</name>
    <name type="common">Kluyvera citrophila</name>
    <dbReference type="NCBI Taxonomy" id="580"/>
    <lineage>
        <taxon>Bacteria</taxon>
        <taxon>Pseudomonadati</taxon>
        <taxon>Pseudomonadota</taxon>
        <taxon>Gammaproteobacteria</taxon>
        <taxon>Enterobacterales</taxon>
        <taxon>Enterobacteriaceae</taxon>
        <taxon>Kluyvera</taxon>
    </lineage>
</organism>
<evidence type="ECO:0000256" key="1">
    <source>
        <dbReference type="PROSITE-ProRule" id="PRU01360"/>
    </source>
</evidence>
<feature type="region of interest" description="Disordered" evidence="2">
    <location>
        <begin position="1"/>
        <end position="27"/>
    </location>
</feature>
<comment type="similarity">
    <text evidence="1">Belongs to the TonB-dependent receptor family.</text>
</comment>
<keyword evidence="5" id="KW-1185">Reference proteome</keyword>
<dbReference type="InterPro" id="IPR012910">
    <property type="entry name" value="Plug_dom"/>
</dbReference>
<protein>
    <submittedName>
        <fullName evidence="4">Enterobactin outer-membrane receptor</fullName>
    </submittedName>
</protein>
<dbReference type="AlphaFoldDB" id="A0A485CJB8"/>